<evidence type="ECO:0000313" key="1">
    <source>
        <dbReference type="EMBL" id="GEN81558.1"/>
    </source>
</evidence>
<dbReference type="EMBL" id="BJYK01000013">
    <property type="protein sequence ID" value="GEN81558.1"/>
    <property type="molecule type" value="Genomic_DNA"/>
</dbReference>
<name>A0A511Z284_9CELL</name>
<dbReference type="PANTHER" id="PTHR34070:SF1">
    <property type="entry name" value="DNA ALKYLATION REPAIR PROTEIN"/>
    <property type="match status" value="1"/>
</dbReference>
<dbReference type="Proteomes" id="UP000321484">
    <property type="component" value="Unassembled WGS sequence"/>
</dbReference>
<organism evidence="1 2">
    <name type="scientific">Actinotalea fermentans</name>
    <dbReference type="NCBI Taxonomy" id="43671"/>
    <lineage>
        <taxon>Bacteria</taxon>
        <taxon>Bacillati</taxon>
        <taxon>Actinomycetota</taxon>
        <taxon>Actinomycetes</taxon>
        <taxon>Micrococcales</taxon>
        <taxon>Cellulomonadaceae</taxon>
        <taxon>Actinotalea</taxon>
    </lineage>
</organism>
<dbReference type="PANTHER" id="PTHR34070">
    <property type="entry name" value="ARMADILLO-TYPE FOLD"/>
    <property type="match status" value="1"/>
</dbReference>
<sequence>MDTVPTAAGLDAALRAQADDDAAVGLARYFQTGPGGYGEGDRFLGLTVPRVKATLRPYRALPPTELETLLASPWHEVRTAALEIMAHQARVARTPEDRRRELFELYLRRHDRIDNWDLVDRAARDVVGRWLLAHPDGGATLDRLAASAVVWERRTAMVATMAYSDAGQVAEVLRVAELLVDDGHDLLRKAVGWLLRCAGDVEPAALLGFLDAHAATMPRTALRYALEHQAGDVRRHYLGLRARTR</sequence>
<dbReference type="RefSeq" id="WP_186814594.1">
    <property type="nucleotide sequence ID" value="NZ_BJYK01000013.1"/>
</dbReference>
<comment type="caution">
    <text evidence="1">The sequence shown here is derived from an EMBL/GenBank/DDBJ whole genome shotgun (WGS) entry which is preliminary data.</text>
</comment>
<protein>
    <submittedName>
        <fullName evidence="1">DNA alkylation repair protein</fullName>
    </submittedName>
</protein>
<dbReference type="InterPro" id="IPR016024">
    <property type="entry name" value="ARM-type_fold"/>
</dbReference>
<dbReference type="InterPro" id="IPR014825">
    <property type="entry name" value="DNA_alkylation"/>
</dbReference>
<evidence type="ECO:0000313" key="2">
    <source>
        <dbReference type="Proteomes" id="UP000321484"/>
    </source>
</evidence>
<dbReference type="Gene3D" id="1.25.10.90">
    <property type="match status" value="1"/>
</dbReference>
<accession>A0A511Z284</accession>
<reference evidence="1 2" key="1">
    <citation type="submission" date="2019-07" db="EMBL/GenBank/DDBJ databases">
        <title>Whole genome shotgun sequence of Actinotalea fermentans NBRC 105374.</title>
        <authorList>
            <person name="Hosoyama A."/>
            <person name="Uohara A."/>
            <person name="Ohji S."/>
            <person name="Ichikawa N."/>
        </authorList>
    </citation>
    <scope>NUCLEOTIDE SEQUENCE [LARGE SCALE GENOMIC DNA]</scope>
    <source>
        <strain evidence="1 2">NBRC 105374</strain>
    </source>
</reference>
<keyword evidence="2" id="KW-1185">Reference proteome</keyword>
<dbReference type="AlphaFoldDB" id="A0A511Z284"/>
<dbReference type="Pfam" id="PF08713">
    <property type="entry name" value="DNA_alkylation"/>
    <property type="match status" value="1"/>
</dbReference>
<dbReference type="CDD" id="cd06561">
    <property type="entry name" value="AlkD_like"/>
    <property type="match status" value="1"/>
</dbReference>
<gene>
    <name evidence="1" type="ORF">AFE02nite_32920</name>
</gene>
<proteinExistence type="predicted"/>
<dbReference type="SUPFAM" id="SSF48371">
    <property type="entry name" value="ARM repeat"/>
    <property type="match status" value="1"/>
</dbReference>